<evidence type="ECO:0000313" key="1">
    <source>
        <dbReference type="EMBL" id="MBB4861441.1"/>
    </source>
</evidence>
<sequence length="118" mass="12532">MDKLQFAALAKAMVNSITTLVDKHLTADVTWCPVPREEGLAMEKSIVNARSATRDAVAADPALKELADRIDSVADYTLASFNGLEGCEDEACAMHGGRAGSARNQAKGITLELTRLGL</sequence>
<protein>
    <submittedName>
        <fullName evidence="1">Uncharacterized protein</fullName>
    </submittedName>
</protein>
<accession>A0A7W7NYG6</accession>
<dbReference type="EMBL" id="JACHLI010000001">
    <property type="protein sequence ID" value="MBB4861441.1"/>
    <property type="molecule type" value="Genomic_DNA"/>
</dbReference>
<dbReference type="Proteomes" id="UP000566995">
    <property type="component" value="Unassembled WGS sequence"/>
</dbReference>
<dbReference type="AlphaFoldDB" id="A0A7W7NYG6"/>
<proteinExistence type="predicted"/>
<gene>
    <name evidence="1" type="ORF">HNP46_000252</name>
</gene>
<evidence type="ECO:0000313" key="2">
    <source>
        <dbReference type="Proteomes" id="UP000566995"/>
    </source>
</evidence>
<name>A0A7W7NYG6_PSENT</name>
<comment type="caution">
    <text evidence="1">The sequence shown here is derived from an EMBL/GenBank/DDBJ whole genome shotgun (WGS) entry which is preliminary data.</text>
</comment>
<reference evidence="1 2" key="1">
    <citation type="submission" date="2020-08" db="EMBL/GenBank/DDBJ databases">
        <title>Functional genomics of gut bacteria from endangered species of beetles.</title>
        <authorList>
            <person name="Carlos-Shanley C."/>
        </authorList>
    </citation>
    <scope>NUCLEOTIDE SEQUENCE [LARGE SCALE GENOMIC DNA]</scope>
    <source>
        <strain evidence="1 2">S00179</strain>
    </source>
</reference>
<organism evidence="1 2">
    <name type="scientific">Pseudomonas nitroreducens</name>
    <dbReference type="NCBI Taxonomy" id="46680"/>
    <lineage>
        <taxon>Bacteria</taxon>
        <taxon>Pseudomonadati</taxon>
        <taxon>Pseudomonadota</taxon>
        <taxon>Gammaproteobacteria</taxon>
        <taxon>Pseudomonadales</taxon>
        <taxon>Pseudomonadaceae</taxon>
        <taxon>Pseudomonas</taxon>
    </lineage>
</organism>
<dbReference type="RefSeq" id="WP_184585706.1">
    <property type="nucleotide sequence ID" value="NZ_JACHLI010000001.1"/>
</dbReference>